<feature type="domain" description="G-protein coupled receptors family 2 profile 2" evidence="8">
    <location>
        <begin position="1077"/>
        <end position="1325"/>
    </location>
</feature>
<feature type="transmembrane region" description="Helical" evidence="6">
    <location>
        <begin position="1276"/>
        <end position="1296"/>
    </location>
</feature>
<evidence type="ECO:0000256" key="5">
    <source>
        <dbReference type="ARBA" id="ARBA00023157"/>
    </source>
</evidence>
<keyword evidence="9" id="KW-1185">Reference proteome</keyword>
<dbReference type="Pfam" id="PF00002">
    <property type="entry name" value="7tm_2"/>
    <property type="match status" value="1"/>
</dbReference>
<dbReference type="RefSeq" id="XP_065664154.1">
    <property type="nucleotide sequence ID" value="XM_065808082.1"/>
</dbReference>
<evidence type="ECO:0000259" key="7">
    <source>
        <dbReference type="PROSITE" id="PS50221"/>
    </source>
</evidence>
<evidence type="ECO:0000259" key="8">
    <source>
        <dbReference type="PROSITE" id="PS50261"/>
    </source>
</evidence>
<gene>
    <name evidence="10" type="primary">LOC105847505</name>
</gene>
<evidence type="ECO:0000313" key="9">
    <source>
        <dbReference type="Proteomes" id="UP001652625"/>
    </source>
</evidence>
<evidence type="ECO:0000256" key="2">
    <source>
        <dbReference type="ARBA" id="ARBA00022692"/>
    </source>
</evidence>
<dbReference type="PRINTS" id="PR00249">
    <property type="entry name" value="GPCRSECRETIN"/>
</dbReference>
<name>A0ABM4CQM1_HYDVU</name>
<feature type="transmembrane region" description="Helical" evidence="6">
    <location>
        <begin position="1113"/>
        <end position="1132"/>
    </location>
</feature>
<dbReference type="Gene3D" id="2.60.220.50">
    <property type="match status" value="1"/>
</dbReference>
<evidence type="ECO:0000256" key="6">
    <source>
        <dbReference type="SAM" id="Phobius"/>
    </source>
</evidence>
<dbReference type="InterPro" id="IPR057244">
    <property type="entry name" value="GAIN_B"/>
</dbReference>
<dbReference type="InterPro" id="IPR046338">
    <property type="entry name" value="GAIN_dom_sf"/>
</dbReference>
<feature type="transmembrane region" description="Helical" evidence="6">
    <location>
        <begin position="1302"/>
        <end position="1323"/>
    </location>
</feature>
<dbReference type="PANTHER" id="PTHR45692:SF1">
    <property type="entry name" value="G-PROTEIN COUPLED RECEPTORS FAMILY 2 PROFILE 2 DOMAIN-CONTAINING PROTEIN"/>
    <property type="match status" value="1"/>
</dbReference>
<dbReference type="Pfam" id="PF01825">
    <property type="entry name" value="GPS"/>
    <property type="match status" value="1"/>
</dbReference>
<dbReference type="Gene3D" id="1.20.1070.10">
    <property type="entry name" value="Rhodopsin 7-helix transmembrane proteins"/>
    <property type="match status" value="1"/>
</dbReference>
<feature type="domain" description="GAIN-B" evidence="7">
    <location>
        <begin position="928"/>
        <end position="1071"/>
    </location>
</feature>
<dbReference type="CDD" id="cd15040">
    <property type="entry name" value="7tmB2_Adhesion"/>
    <property type="match status" value="1"/>
</dbReference>
<dbReference type="InterPro" id="IPR000203">
    <property type="entry name" value="GPS"/>
</dbReference>
<keyword evidence="2 6" id="KW-0812">Transmembrane</keyword>
<reference evidence="10" key="1">
    <citation type="submission" date="2025-08" db="UniProtKB">
        <authorList>
            <consortium name="RefSeq"/>
        </authorList>
    </citation>
    <scope>IDENTIFICATION</scope>
</reference>
<sequence length="1344" mass="153158">MIVCMIVINMAFCFGKIIIRNVIKDGYYKLNPLDIATKSDFTVGFIEANGSANDPINYFITNVYYLPPNSQIYEPVSEEFTNWQLFATSSLINDCDITTLKLYSKRRRCFCIDHFSGEIKTTSYFSKMEQHVDGQYQIEFEVKNSIITLKNNLPISIKLFSICNNITSLYNSIIPLCDLSVYKSDLMKSNLLFTHNLANTIFVSAIQYSIESEVKISIGSNVSVFIHKKVAVVRNFDFIHLNLTQIVLITPPIKWKPSDTLFLELIVNSRLNYVFDIQYIGIEEEDFCSLNPVCVNSIKQLVTFQNIYSHQCPSNDQYGLTAKYGYCNENNDPIINATSAYLNWDIMVKIGQPLPIISNFINDPEGKLLQLKVAAVKSKYGNYSTKVINMQNHPYCDHLNESVFFCFNSSTGTLYSTYNLFGTVPDEVFNITIAVFDFELYPPRKKIFYLSIMFQSICAKPTNSFREIIKSCNTDYYEGIVNNHRILITSPHQVNKSYYISGIRILAKHKCDFMELIISIFQLNYTTTVKFFCVGNYALVDKPIIFEDGLNYNICARVYKDNITTNVIENFSNLKFVMIKKHNYCSNTDCINKFNMYNKSLWENSNIKSTCAEVDIFGITAKYGNCIDQSCAEINLTVSQVLLQDSNRTIPEINNIDAYLIQQLQNGFPIAFFSRVVTFQVIKLSNRNNNIGILVNIKYQVQSNNRLESCKEIAGLTFGNNIIVESLKFCDCCVNEVFSLESYFEKYTPLVTLANTVSLIPCESDPDIFIQRKCLQDKTNNLPQWDYFNDSSCPSKLDITKQLLFLKQINVTALNIKKILHKLNEILQSFQLENIYQIDLVMQIISNIIKINSFSEVVTSGILLSVDIVLCSNKTLLQNANKKLDLFTTFLSHLDTLAKYQTKNITISMSTLAMAFYSIRGNQSSIYIYSELNENNISVNILANSIREDKKINAYIVLPSQLFHGQNETQIYSYAFSKKTLFMNTADIIDSIILSATINGIKVRNAYNPISIMFKQNSSAFGKRSCQYYDIKEKIWLSDGCNTTFNSTLEYFCQCNHLTIFALILNVNQSENNSLSLSIITWIGCLISITGLFLTIVTYTLFPKLRVNLAPKILLNMCASLIIVLILFVSLVEKTKPRILCKTVASLLQFFILSTFLWMSIEGINLYRKFVIVFRGTYSSGIFMAKSSAFAWGVPLILTIATAAINHEYLGPSTDRDLKICVVRGTPFYFGVLLPIGVVIVCNILILLLVLKGIGSSYDLNEVGKKSKNRVNKVRIALSCSVLLGTTWVFAVLAVGDLRNTFQWIFSILNSLQGFFIFLFYTVRNKEVKKQWLLWLEKKSVKNN</sequence>
<keyword evidence="3 6" id="KW-1133">Transmembrane helix</keyword>
<feature type="transmembrane region" description="Helical" evidence="6">
    <location>
        <begin position="1079"/>
        <end position="1101"/>
    </location>
</feature>
<dbReference type="InterPro" id="IPR000832">
    <property type="entry name" value="GPCR_2_secretin-like"/>
</dbReference>
<dbReference type="InterPro" id="IPR017981">
    <property type="entry name" value="GPCR_2-like_7TM"/>
</dbReference>
<evidence type="ECO:0000313" key="10">
    <source>
        <dbReference type="RefSeq" id="XP_065664154.1"/>
    </source>
</evidence>
<dbReference type="GeneID" id="105847505"/>
<protein>
    <submittedName>
        <fullName evidence="10">Adhesion G-protein coupled receptor G4 isoform X2</fullName>
    </submittedName>
</protein>
<comment type="subcellular location">
    <subcellularLocation>
        <location evidence="1">Membrane</location>
        <topology evidence="1">Multi-pass membrane protein</topology>
    </subcellularLocation>
</comment>
<dbReference type="Proteomes" id="UP001652625">
    <property type="component" value="Chromosome 10"/>
</dbReference>
<keyword evidence="5" id="KW-1015">Disulfide bond</keyword>
<evidence type="ECO:0000256" key="4">
    <source>
        <dbReference type="ARBA" id="ARBA00023136"/>
    </source>
</evidence>
<dbReference type="PANTHER" id="PTHR45692">
    <property type="entry name" value="G_PROTEIN_RECEP_F2_4 DOMAIN-CONTAINING PROTEIN"/>
    <property type="match status" value="1"/>
</dbReference>
<feature type="transmembrane region" description="Helical" evidence="6">
    <location>
        <begin position="1144"/>
        <end position="1167"/>
    </location>
</feature>
<keyword evidence="10" id="KW-0675">Receptor</keyword>
<keyword evidence="4 6" id="KW-0472">Membrane</keyword>
<dbReference type="PROSITE" id="PS50221">
    <property type="entry name" value="GAIN_B"/>
    <property type="match status" value="1"/>
</dbReference>
<accession>A0ABM4CQM1</accession>
<evidence type="ECO:0000256" key="1">
    <source>
        <dbReference type="ARBA" id="ARBA00004141"/>
    </source>
</evidence>
<proteinExistence type="predicted"/>
<feature type="transmembrane region" description="Helical" evidence="6">
    <location>
        <begin position="1227"/>
        <end position="1255"/>
    </location>
</feature>
<dbReference type="PROSITE" id="PS50261">
    <property type="entry name" value="G_PROTEIN_RECEP_F2_4"/>
    <property type="match status" value="1"/>
</dbReference>
<organism evidence="9 10">
    <name type="scientific">Hydra vulgaris</name>
    <name type="common">Hydra</name>
    <name type="synonym">Hydra attenuata</name>
    <dbReference type="NCBI Taxonomy" id="6087"/>
    <lineage>
        <taxon>Eukaryota</taxon>
        <taxon>Metazoa</taxon>
        <taxon>Cnidaria</taxon>
        <taxon>Hydrozoa</taxon>
        <taxon>Hydroidolina</taxon>
        <taxon>Anthoathecata</taxon>
        <taxon>Aplanulata</taxon>
        <taxon>Hydridae</taxon>
        <taxon>Hydra</taxon>
    </lineage>
</organism>
<dbReference type="SUPFAM" id="SSF81321">
    <property type="entry name" value="Family A G protein-coupled receptor-like"/>
    <property type="match status" value="1"/>
</dbReference>
<evidence type="ECO:0000256" key="3">
    <source>
        <dbReference type="ARBA" id="ARBA00022989"/>
    </source>
</evidence>
<feature type="transmembrane region" description="Helical" evidence="6">
    <location>
        <begin position="1188"/>
        <end position="1207"/>
    </location>
</feature>
<dbReference type="SMART" id="SM00303">
    <property type="entry name" value="GPS"/>
    <property type="match status" value="1"/>
</dbReference>